<reference evidence="1 2" key="1">
    <citation type="submission" date="2022-08" db="EMBL/GenBank/DDBJ databases">
        <title>Reclassification of Massilia species as members of the genera Telluria, Duganella, Pseudoduganella, Mokoshia gen. nov. and Zemynaea gen. nov. using orthogonal and non-orthogonal genome-based approaches.</title>
        <authorList>
            <person name="Bowman J.P."/>
        </authorList>
    </citation>
    <scope>NUCLEOTIDE SEQUENCE [LARGE SCALE GENOMIC DNA]</scope>
    <source>
        <strain evidence="1 2">JCM 31316</strain>
    </source>
</reference>
<evidence type="ECO:0000313" key="1">
    <source>
        <dbReference type="EMBL" id="MCS0581837.1"/>
    </source>
</evidence>
<accession>A0ABT1ZPK5</accession>
<sequence length="99" mass="10809">MKVEVAVAELKGVRVALVFPPPSWVAPGVGDVLLDRLRPYFPALPIMLVAVHRHEVRAHAAFQAQALVDSEDLEDLAHLPRTVIDLDVPPAPPELPPPF</sequence>
<dbReference type="Proteomes" id="UP001204151">
    <property type="component" value="Unassembled WGS sequence"/>
</dbReference>
<gene>
    <name evidence="1" type="ORF">NX784_09555</name>
</gene>
<dbReference type="RefSeq" id="WP_258816408.1">
    <property type="nucleotide sequence ID" value="NZ_JANUGW010000005.1"/>
</dbReference>
<name>A0ABT1ZPK5_9BURK</name>
<evidence type="ECO:0000313" key="2">
    <source>
        <dbReference type="Proteomes" id="UP001204151"/>
    </source>
</evidence>
<organism evidence="1 2">
    <name type="scientific">Massilia pinisoli</name>
    <dbReference type="NCBI Taxonomy" id="1772194"/>
    <lineage>
        <taxon>Bacteria</taxon>
        <taxon>Pseudomonadati</taxon>
        <taxon>Pseudomonadota</taxon>
        <taxon>Betaproteobacteria</taxon>
        <taxon>Burkholderiales</taxon>
        <taxon>Oxalobacteraceae</taxon>
        <taxon>Telluria group</taxon>
        <taxon>Massilia</taxon>
    </lineage>
</organism>
<protein>
    <submittedName>
        <fullName evidence="1">Uncharacterized protein</fullName>
    </submittedName>
</protein>
<proteinExistence type="predicted"/>
<dbReference type="EMBL" id="JANUGW010000005">
    <property type="protein sequence ID" value="MCS0581837.1"/>
    <property type="molecule type" value="Genomic_DNA"/>
</dbReference>
<comment type="caution">
    <text evidence="1">The sequence shown here is derived from an EMBL/GenBank/DDBJ whole genome shotgun (WGS) entry which is preliminary data.</text>
</comment>
<keyword evidence="2" id="KW-1185">Reference proteome</keyword>